<reference evidence="1" key="1">
    <citation type="submission" date="2022-08" db="EMBL/GenBank/DDBJ databases">
        <title>Genomic Encyclopedia of Type Strains, Phase V (KMG-V): Genome sequencing to study the core and pangenomes of soil and plant-associated prokaryotes.</title>
        <authorList>
            <person name="Whitman W."/>
        </authorList>
    </citation>
    <scope>NUCLEOTIDE SEQUENCE</scope>
    <source>
        <strain evidence="1">SP3049</strain>
    </source>
</reference>
<dbReference type="AlphaFoldDB" id="A0A9X2TH13"/>
<evidence type="ECO:0000313" key="1">
    <source>
        <dbReference type="EMBL" id="MCS3709796.1"/>
    </source>
</evidence>
<dbReference type="Pfam" id="PF19474">
    <property type="entry name" value="DUF6011"/>
    <property type="match status" value="1"/>
</dbReference>
<sequence>MTSAQQKELIERDRPAAATSTCIRCERPLTNPRSIRRGMGQVCFSKTGGVVGGASGGNDYSDRYLDVDLEEGGLIMNRPDGEGKGKPPVETNVPHLVEQHSPSGFEFGYGGSGPADLALNVTMIVLNRVADEKGIELEGSVDLESGSVSRPVWRSYQEFKSRFVAPCPRDGGRVPWETLREWAEEKLTEIT</sequence>
<dbReference type="InterPro" id="IPR046164">
    <property type="entry name" value="DUF6166"/>
</dbReference>
<dbReference type="RefSeq" id="WP_259123648.1">
    <property type="nucleotide sequence ID" value="NZ_JANTZO010000005.1"/>
</dbReference>
<protein>
    <submittedName>
        <fullName evidence="1">Uncharacterized protein</fullName>
    </submittedName>
</protein>
<evidence type="ECO:0000313" key="2">
    <source>
        <dbReference type="Proteomes" id="UP001155057"/>
    </source>
</evidence>
<dbReference type="InterPro" id="IPR046053">
    <property type="entry name" value="DUF6011"/>
</dbReference>
<dbReference type="Pfam" id="PF19663">
    <property type="entry name" value="DUF6166"/>
    <property type="match status" value="1"/>
</dbReference>
<gene>
    <name evidence="1" type="ORF">GGP61_001400</name>
</gene>
<organism evidence="1 2">
    <name type="scientific">Salinibacter ruber</name>
    <dbReference type="NCBI Taxonomy" id="146919"/>
    <lineage>
        <taxon>Bacteria</taxon>
        <taxon>Pseudomonadati</taxon>
        <taxon>Rhodothermota</taxon>
        <taxon>Rhodothermia</taxon>
        <taxon>Rhodothermales</taxon>
        <taxon>Salinibacteraceae</taxon>
        <taxon>Salinibacter</taxon>
    </lineage>
</organism>
<accession>A0A9X2TH13</accession>
<comment type="caution">
    <text evidence="1">The sequence shown here is derived from an EMBL/GenBank/DDBJ whole genome shotgun (WGS) entry which is preliminary data.</text>
</comment>
<name>A0A9X2TH13_9BACT</name>
<dbReference type="EMBL" id="JANUAE010000004">
    <property type="protein sequence ID" value="MCS3709796.1"/>
    <property type="molecule type" value="Genomic_DNA"/>
</dbReference>
<proteinExistence type="predicted"/>
<dbReference type="Proteomes" id="UP001155057">
    <property type="component" value="Unassembled WGS sequence"/>
</dbReference>